<proteinExistence type="predicted"/>
<feature type="region of interest" description="Disordered" evidence="1">
    <location>
        <begin position="121"/>
        <end position="170"/>
    </location>
</feature>
<reference evidence="4" key="1">
    <citation type="journal article" date="2020" name="Appl. Environ. Microbiol.">
        <title>Diazotrophic Anaeromyxobacter Isolates from Soils.</title>
        <authorList>
            <person name="Masuda Y."/>
            <person name="Yamanaka H."/>
            <person name="Xu Z.X."/>
            <person name="Shiratori Y."/>
            <person name="Aono T."/>
            <person name="Amachi S."/>
            <person name="Senoo K."/>
            <person name="Itoh H."/>
        </authorList>
    </citation>
    <scope>NUCLEOTIDE SEQUENCE [LARGE SCALE GENOMIC DNA]</scope>
    <source>
        <strain evidence="4">R267</strain>
    </source>
</reference>
<feature type="domain" description="TfoX N-terminal" evidence="2">
    <location>
        <begin position="25"/>
        <end position="117"/>
    </location>
</feature>
<dbReference type="AlphaFoldDB" id="A0A7I9VLE8"/>
<dbReference type="SUPFAM" id="SSF159894">
    <property type="entry name" value="YgaC/TfoX-N like"/>
    <property type="match status" value="1"/>
</dbReference>
<name>A0A7I9VLE8_9BACT</name>
<protein>
    <recommendedName>
        <fullName evidence="2">TfoX N-terminal domain-containing protein</fullName>
    </recommendedName>
</protein>
<dbReference type="InterPro" id="IPR007076">
    <property type="entry name" value="TfoX_N"/>
</dbReference>
<accession>A0A7I9VLE8</accession>
<evidence type="ECO:0000313" key="3">
    <source>
        <dbReference type="EMBL" id="GEJ56950.1"/>
    </source>
</evidence>
<feature type="compositionally biased region" description="Low complexity" evidence="1">
    <location>
        <begin position="143"/>
        <end position="164"/>
    </location>
</feature>
<evidence type="ECO:0000259" key="2">
    <source>
        <dbReference type="Pfam" id="PF04993"/>
    </source>
</evidence>
<comment type="caution">
    <text evidence="3">The sequence shown here is derived from an EMBL/GenBank/DDBJ whole genome shotgun (WGS) entry which is preliminary data.</text>
</comment>
<dbReference type="Pfam" id="PF04993">
    <property type="entry name" value="TfoX_N"/>
    <property type="match status" value="1"/>
</dbReference>
<dbReference type="InterPro" id="IPR047525">
    <property type="entry name" value="TfoX-like"/>
</dbReference>
<sequence length="170" mass="18610">MRAAAGAAILDLMATRPSVVEYAVELLGSVGPVQARAMFSGHGIYAEGVMFALLYRDELYLKADDVSRPRFVEAGCQPWVYESRTRVMTTSYYRPPDDAHESAEAMLPWARLALDAALRARAAKAKAKPKPSSKAKEKEKPARPGAGVARRPTRAAPRARGSTRATRRPR</sequence>
<dbReference type="Proteomes" id="UP000503640">
    <property type="component" value="Unassembled WGS sequence"/>
</dbReference>
<dbReference type="EMBL" id="BJTG01000003">
    <property type="protein sequence ID" value="GEJ56950.1"/>
    <property type="molecule type" value="Genomic_DNA"/>
</dbReference>
<dbReference type="PANTHER" id="PTHR36121:SF1">
    <property type="entry name" value="PROTEIN SXY"/>
    <property type="match status" value="1"/>
</dbReference>
<evidence type="ECO:0000313" key="4">
    <source>
        <dbReference type="Proteomes" id="UP000503640"/>
    </source>
</evidence>
<dbReference type="Gene3D" id="3.30.1460.30">
    <property type="entry name" value="YgaC/TfoX-N like chaperone"/>
    <property type="match status" value="1"/>
</dbReference>
<evidence type="ECO:0000256" key="1">
    <source>
        <dbReference type="SAM" id="MobiDB-lite"/>
    </source>
</evidence>
<keyword evidence="4" id="KW-1185">Reference proteome</keyword>
<dbReference type="PANTHER" id="PTHR36121">
    <property type="entry name" value="PROTEIN SXY"/>
    <property type="match status" value="1"/>
</dbReference>
<gene>
    <name evidence="3" type="ORF">AMYX_16910</name>
</gene>
<feature type="compositionally biased region" description="Basic residues" evidence="1">
    <location>
        <begin position="121"/>
        <end position="133"/>
    </location>
</feature>
<organism evidence="3 4">
    <name type="scientific">Anaeromyxobacter diazotrophicus</name>
    <dbReference type="NCBI Taxonomy" id="2590199"/>
    <lineage>
        <taxon>Bacteria</taxon>
        <taxon>Pseudomonadati</taxon>
        <taxon>Myxococcota</taxon>
        <taxon>Myxococcia</taxon>
        <taxon>Myxococcales</taxon>
        <taxon>Cystobacterineae</taxon>
        <taxon>Anaeromyxobacteraceae</taxon>
        <taxon>Anaeromyxobacter</taxon>
    </lineage>
</organism>